<dbReference type="PANTHER" id="PTHR42836">
    <property type="entry name" value="7-CARBOXY-7-DEAZAGUANINE SYNTHASE"/>
    <property type="match status" value="1"/>
</dbReference>
<feature type="binding site" evidence="8">
    <location>
        <position position="28"/>
    </location>
    <ligand>
        <name>substrate</name>
    </ligand>
</feature>
<keyword evidence="6 8" id="KW-0411">Iron-sulfur</keyword>
<dbReference type="PANTHER" id="PTHR42836:SF1">
    <property type="entry name" value="7-CARBOXY-7-DEAZAGUANINE SYNTHASE"/>
    <property type="match status" value="1"/>
</dbReference>
<evidence type="ECO:0000256" key="6">
    <source>
        <dbReference type="ARBA" id="ARBA00023014"/>
    </source>
</evidence>
<dbReference type="GO" id="GO:0051539">
    <property type="term" value="F:4 iron, 4 sulfur cluster binding"/>
    <property type="evidence" value="ECO:0007669"/>
    <property type="project" value="UniProtKB-UniRule"/>
</dbReference>
<sequence>MIAIHSIFESISGEVGFISQGSWCTIVRLQGCNLRCRWCDTKESQSIEAKYILSIDDVVARCKNSKVLLTGGEPLIQKETLELIDYLIEKKHFVQVETNGSISLPKGYLSDCGWVVDYKGPSSGMMDRMPSFEEFIDNWIEHRVIVKLVVDNSEEDLEFVFQVLSKMHGLFQFAISPLDAKGEKILDIVNFIRERDEKLLDELIFSIQMHKVVGLL</sequence>
<evidence type="ECO:0000313" key="10">
    <source>
        <dbReference type="EMBL" id="AWB10789.1"/>
    </source>
</evidence>
<feature type="domain" description="Radical SAM core" evidence="9">
    <location>
        <begin position="29"/>
        <end position="101"/>
    </location>
</feature>
<evidence type="ECO:0000313" key="11">
    <source>
        <dbReference type="Proteomes" id="UP000244792"/>
    </source>
</evidence>
<comment type="cofactor">
    <cofactor evidence="8">
        <name>Mg(2+)</name>
        <dbReference type="ChEBI" id="CHEBI:18420"/>
    </cofactor>
</comment>
<dbReference type="InterPro" id="IPR007197">
    <property type="entry name" value="rSAM"/>
</dbReference>
<evidence type="ECO:0000256" key="4">
    <source>
        <dbReference type="ARBA" id="ARBA00022842"/>
    </source>
</evidence>
<dbReference type="SUPFAM" id="SSF102114">
    <property type="entry name" value="Radical SAM enzymes"/>
    <property type="match status" value="1"/>
</dbReference>
<keyword evidence="2 8" id="KW-0949">S-adenosyl-L-methionine</keyword>
<dbReference type="GO" id="GO:0000287">
    <property type="term" value="F:magnesium ion binding"/>
    <property type="evidence" value="ECO:0007669"/>
    <property type="project" value="UniProtKB-UniRule"/>
</dbReference>
<keyword evidence="7 8" id="KW-0456">Lyase</keyword>
<dbReference type="EMBL" id="CP020921">
    <property type="protein sequence ID" value="AWB10789.1"/>
    <property type="molecule type" value="Genomic_DNA"/>
</dbReference>
<keyword evidence="4 8" id="KW-0460">Magnesium</keyword>
<feature type="binding site" evidence="8">
    <location>
        <position position="70"/>
    </location>
    <ligand>
        <name>substrate</name>
    </ligand>
</feature>
<evidence type="ECO:0000259" key="9">
    <source>
        <dbReference type="Pfam" id="PF04055"/>
    </source>
</evidence>
<keyword evidence="8" id="KW-0671">Queuosine biosynthesis</keyword>
<feature type="binding site" evidence="8">
    <location>
        <position position="72"/>
    </location>
    <ligand>
        <name>S-adenosyl-L-methionine</name>
        <dbReference type="ChEBI" id="CHEBI:59789"/>
    </ligand>
</feature>
<dbReference type="InterPro" id="IPR058240">
    <property type="entry name" value="rSAM_sf"/>
</dbReference>
<dbReference type="GO" id="GO:1904047">
    <property type="term" value="F:S-adenosyl-L-methionine binding"/>
    <property type="evidence" value="ECO:0007669"/>
    <property type="project" value="UniProtKB-UniRule"/>
</dbReference>
<dbReference type="Gene3D" id="3.20.20.70">
    <property type="entry name" value="Aldolase class I"/>
    <property type="match status" value="1"/>
</dbReference>
<evidence type="ECO:0000256" key="8">
    <source>
        <dbReference type="HAMAP-Rule" id="MF_00917"/>
    </source>
</evidence>
<organism evidence="10 11">
    <name type="scientific">Thermodesulfobium acidiphilum</name>
    <dbReference type="NCBI Taxonomy" id="1794699"/>
    <lineage>
        <taxon>Bacteria</taxon>
        <taxon>Pseudomonadati</taxon>
        <taxon>Thermodesulfobiota</taxon>
        <taxon>Thermodesulfobiia</taxon>
        <taxon>Thermodesulfobiales</taxon>
        <taxon>Thermodesulfobiaceae</taxon>
        <taxon>Thermodesulfobium</taxon>
    </lineage>
</organism>
<feature type="binding site" evidence="8">
    <location>
        <position position="32"/>
    </location>
    <ligand>
        <name>[4Fe-4S] cluster</name>
        <dbReference type="ChEBI" id="CHEBI:49883"/>
        <note>4Fe-4S-S-AdoMet</note>
    </ligand>
</feature>
<dbReference type="PIRSF" id="PIRSF000370">
    <property type="entry name" value="QueE"/>
    <property type="match status" value="1"/>
</dbReference>
<evidence type="ECO:0000256" key="2">
    <source>
        <dbReference type="ARBA" id="ARBA00022691"/>
    </source>
</evidence>
<dbReference type="InterPro" id="IPR024924">
    <property type="entry name" value="7-CO-7-deazaguanine_synth-like"/>
</dbReference>
<evidence type="ECO:0000256" key="7">
    <source>
        <dbReference type="ARBA" id="ARBA00023239"/>
    </source>
</evidence>
<comment type="pathway">
    <text evidence="8">Purine metabolism; 7-cyano-7-deazaguanine biosynthesis.</text>
</comment>
<evidence type="ECO:0000256" key="3">
    <source>
        <dbReference type="ARBA" id="ARBA00022723"/>
    </source>
</evidence>
<dbReference type="EC" id="4.3.99.3" evidence="8"/>
<dbReference type="RefSeq" id="WP_199919755.1">
    <property type="nucleotide sequence ID" value="NZ_CP020921.1"/>
</dbReference>
<dbReference type="GO" id="GO:0008616">
    <property type="term" value="P:tRNA queuosine(34) biosynthetic process"/>
    <property type="evidence" value="ECO:0007669"/>
    <property type="project" value="UniProtKB-UniRule"/>
</dbReference>
<dbReference type="SFLD" id="SFLDS00029">
    <property type="entry name" value="Radical_SAM"/>
    <property type="match status" value="1"/>
</dbReference>
<dbReference type="InterPro" id="IPR013785">
    <property type="entry name" value="Aldolase_TIM"/>
</dbReference>
<dbReference type="HAMAP" id="MF_00917">
    <property type="entry name" value="QueE"/>
    <property type="match status" value="1"/>
</dbReference>
<comment type="subunit">
    <text evidence="8">Homodimer.</text>
</comment>
<feature type="binding site" evidence="8">
    <location>
        <position position="41"/>
    </location>
    <ligand>
        <name>Mg(2+)</name>
        <dbReference type="ChEBI" id="CHEBI:18420"/>
    </ligand>
</feature>
<reference evidence="10 11" key="1">
    <citation type="submission" date="2017-04" db="EMBL/GenBank/DDBJ databases">
        <title>Genomic insights into metabolism of Thermodesulfobium acidiphilum.</title>
        <authorList>
            <person name="Toshchakov S.V."/>
            <person name="Frolov E.N."/>
            <person name="Kublanov I.V."/>
            <person name="Samarov N.I."/>
            <person name="Novikov A."/>
            <person name="Lebedinsky A.V."/>
            <person name="Bonch-Osmolovskaya E.A."/>
            <person name="Chernyh N.A."/>
        </authorList>
    </citation>
    <scope>NUCLEOTIDE SEQUENCE [LARGE SCALE GENOMIC DNA]</scope>
    <source>
        <strain evidence="10 11">3127-1</strain>
    </source>
</reference>
<dbReference type="UniPathway" id="UPA00391"/>
<comment type="cofactor">
    <cofactor evidence="8">
        <name>[4Fe-4S] cluster</name>
        <dbReference type="ChEBI" id="CHEBI:49883"/>
    </cofactor>
    <text evidence="8">Binds 1 [4Fe-4S] cluster. The cluster is coordinated with 3 cysteines and an exchangeable S-adenosyl-L-methionine.</text>
</comment>
<dbReference type="CDD" id="cd01335">
    <property type="entry name" value="Radical_SAM"/>
    <property type="match status" value="1"/>
</dbReference>
<dbReference type="KEGG" id="taci:TDSAC_1449"/>
<keyword evidence="5 8" id="KW-0408">Iron</keyword>
<keyword evidence="1 8" id="KW-0004">4Fe-4S</keyword>
<evidence type="ECO:0000256" key="5">
    <source>
        <dbReference type="ARBA" id="ARBA00023004"/>
    </source>
</evidence>
<dbReference type="Pfam" id="PF04055">
    <property type="entry name" value="Radical_SAM"/>
    <property type="match status" value="1"/>
</dbReference>
<dbReference type="Proteomes" id="UP000244792">
    <property type="component" value="Chromosome"/>
</dbReference>
<accession>A0A2R4W1X2</accession>
<protein>
    <recommendedName>
        <fullName evidence="8">7-carboxy-7-deazaguanine synthase</fullName>
        <shortName evidence="8">CDG synthase</shortName>
        <ecNumber evidence="8">4.3.99.3</ecNumber>
    </recommendedName>
    <alternativeName>
        <fullName evidence="8">Queuosine biosynthesis protein QueE</fullName>
    </alternativeName>
</protein>
<gene>
    <name evidence="8" type="primary">queE</name>
    <name evidence="10" type="ORF">TDSAC_1449</name>
</gene>
<feature type="binding site" evidence="8">
    <location>
        <begin position="38"/>
        <end position="40"/>
    </location>
    <ligand>
        <name>S-adenosyl-L-methionine</name>
        <dbReference type="ChEBI" id="CHEBI:59789"/>
    </ligand>
</feature>
<feature type="binding site" evidence="8">
    <location>
        <begin position="11"/>
        <end position="13"/>
    </location>
    <ligand>
        <name>substrate</name>
    </ligand>
</feature>
<keyword evidence="3 8" id="KW-0479">Metal-binding</keyword>
<comment type="catalytic activity">
    <reaction evidence="8">
        <text>6-carboxy-5,6,7,8-tetrahydropterin + H(+) = 7-carboxy-7-carbaguanine + NH4(+)</text>
        <dbReference type="Rhea" id="RHEA:27974"/>
        <dbReference type="ChEBI" id="CHEBI:15378"/>
        <dbReference type="ChEBI" id="CHEBI:28938"/>
        <dbReference type="ChEBI" id="CHEBI:61032"/>
        <dbReference type="ChEBI" id="CHEBI:61036"/>
        <dbReference type="EC" id="4.3.99.3"/>
    </reaction>
</comment>
<comment type="caution">
    <text evidence="8">Lacks conserved residue(s) required for the propagation of feature annotation.</text>
</comment>
<proteinExistence type="inferred from homology"/>
<dbReference type="GO" id="GO:0016840">
    <property type="term" value="F:carbon-nitrogen lyase activity"/>
    <property type="evidence" value="ECO:0007669"/>
    <property type="project" value="UniProtKB-UniRule"/>
</dbReference>
<comment type="cofactor">
    <cofactor evidence="8">
        <name>S-adenosyl-L-methionine</name>
        <dbReference type="ChEBI" id="CHEBI:59789"/>
    </cofactor>
    <text evidence="8">Binds 1 S-adenosyl-L-methionine per subunit.</text>
</comment>
<evidence type="ECO:0000256" key="1">
    <source>
        <dbReference type="ARBA" id="ARBA00022485"/>
    </source>
</evidence>
<keyword evidence="11" id="KW-1185">Reference proteome</keyword>
<feature type="binding site" evidence="8">
    <location>
        <position position="39"/>
    </location>
    <ligand>
        <name>[4Fe-4S] cluster</name>
        <dbReference type="ChEBI" id="CHEBI:49883"/>
        <note>4Fe-4S-S-AdoMet</note>
    </ligand>
</feature>
<dbReference type="AlphaFoldDB" id="A0A2R4W1X2"/>
<comment type="function">
    <text evidence="8">Catalyzes the complex heterocyclic radical-mediated conversion of 6-carboxy-5,6,7,8-tetrahydropterin (CPH4) to 7-carboxy-7-deazaguanine (CDG), a step common to the biosynthetic pathways of all 7-deazapurine-containing compounds.</text>
</comment>
<name>A0A2R4W1X2_THEAF</name>
<comment type="similarity">
    <text evidence="8">Belongs to the radical SAM superfamily. 7-carboxy-7-deazaguanine synthase family.</text>
</comment>
<feature type="binding site" evidence="8">
    <location>
        <position position="36"/>
    </location>
    <ligand>
        <name>[4Fe-4S] cluster</name>
        <dbReference type="ChEBI" id="CHEBI:49883"/>
        <note>4Fe-4S-S-AdoMet</note>
    </ligand>
</feature>